<evidence type="ECO:0000313" key="1">
    <source>
        <dbReference type="EMBL" id="NMM50752.1"/>
    </source>
</evidence>
<dbReference type="Proteomes" id="UP000559010">
    <property type="component" value="Unassembled WGS sequence"/>
</dbReference>
<organism evidence="1 2">
    <name type="scientific">Marinigracilibium pacificum</name>
    <dbReference type="NCBI Taxonomy" id="2729599"/>
    <lineage>
        <taxon>Bacteria</taxon>
        <taxon>Pseudomonadati</taxon>
        <taxon>Bacteroidota</taxon>
        <taxon>Cytophagia</taxon>
        <taxon>Cytophagales</taxon>
        <taxon>Flammeovirgaceae</taxon>
        <taxon>Marinigracilibium</taxon>
    </lineage>
</organism>
<reference evidence="1 2" key="1">
    <citation type="submission" date="2020-04" db="EMBL/GenBank/DDBJ databases">
        <title>Flammeovirgaceae bacterium KN852 isolated from deep sea.</title>
        <authorList>
            <person name="Zhang D.-C."/>
        </authorList>
    </citation>
    <scope>NUCLEOTIDE SEQUENCE [LARGE SCALE GENOMIC DNA]</scope>
    <source>
        <strain evidence="1 2">KN852</strain>
    </source>
</reference>
<accession>A0A848JCM6</accession>
<evidence type="ECO:0000313" key="2">
    <source>
        <dbReference type="Proteomes" id="UP000559010"/>
    </source>
</evidence>
<keyword evidence="2" id="KW-1185">Reference proteome</keyword>
<protein>
    <submittedName>
        <fullName evidence="1">Uncharacterized protein</fullName>
    </submittedName>
</protein>
<dbReference type="RefSeq" id="WP_169685115.1">
    <property type="nucleotide sequence ID" value="NZ_JABBNU010000015.1"/>
</dbReference>
<gene>
    <name evidence="1" type="ORF">HH304_20250</name>
</gene>
<dbReference type="AlphaFoldDB" id="A0A848JCM6"/>
<name>A0A848JCM6_9BACT</name>
<proteinExistence type="predicted"/>
<dbReference type="EMBL" id="JABBNU010000015">
    <property type="protein sequence ID" value="NMM50752.1"/>
    <property type="molecule type" value="Genomic_DNA"/>
</dbReference>
<comment type="caution">
    <text evidence="1">The sequence shown here is derived from an EMBL/GenBank/DDBJ whole genome shotgun (WGS) entry which is preliminary data.</text>
</comment>
<sequence>MNTNFIETLEEQYLNYIDNSSDINGEVKNIIKSVLKEGNLESRNKLFFEQSDLIKNNKESAINISNPLFIGYGNPNSDLLIIGKEKAFNPEKNPELLLHESINNLTQWKNIISTGVNIGEFDPRNPRIYHNKGLSSGHTWRLYSKIISSYSGDFNTHSELLNSTDINDSMFNNCFITELNYKPSKKTLKSAGNLEYRKALFQTDFFKSFKKVLFTAKAYVGKKTIEEYFNCKYSRSIQLQGNTKRHQGDIYTREDSEFKLLSINQLSGSNYWEDETLKKIAIEIKNS</sequence>